<dbReference type="Proteomes" id="UP001169990">
    <property type="component" value="Unassembled WGS sequence"/>
</dbReference>
<sequence length="489" mass="53931">MFPATVFVSVASGHLTLLAVGQVLQRSLEPAPHPHEGRGGMSEQIIDLIEAVMPGPRGLTGPQGPPGVNAVDNDEAVASYITDPGSMTYRALNPERHMVVFGDSMTESASSTDKQWWSIVARALGVTPHKYGVGGTGFLNMQSSNGYFGQLDRAETDTGYDHGKVSLVFCNGSTNDWWSFTLAGKVDDWCARVKSMYPNAAFIGFSGLCAANVRHQDNSARMADYAGVFNTVAQRFHLNGFHVFSNAHLWLLFNFDLSQTDTLHPNDKGHEAIANYVLAGLRDGVWAPAPTYMGAVSVASSKIGDDAATLTLPYANSPQPSSTYWNWSVDPASLTWHFNFQGTTIKVNHDELIRFAVTKRTNEEGGVQRVYGLDLPGCVKPYPMPRGNIHPDVDYTTDFRWWVNNIEQSRKARLYSKTTDDRLDNPSDAKYYLWLNLGPIEYRDTKNTYEIKEYSLLTGGAVSASDPSKYLTITIAGRISQPICGYYQH</sequence>
<accession>A0AAW7LIA5</accession>
<feature type="domain" description="SGNH hydrolase-type esterase" evidence="1">
    <location>
        <begin position="100"/>
        <end position="272"/>
    </location>
</feature>
<name>A0AAW7LIA5_BIFBR</name>
<dbReference type="InterPro" id="IPR013830">
    <property type="entry name" value="SGNH_hydro"/>
</dbReference>
<dbReference type="AlphaFoldDB" id="A0AAW7LIA5"/>
<dbReference type="CDD" id="cd00229">
    <property type="entry name" value="SGNH_hydrolase"/>
    <property type="match status" value="1"/>
</dbReference>
<comment type="caution">
    <text evidence="2">The sequence shown here is derived from an EMBL/GenBank/DDBJ whole genome shotgun (WGS) entry which is preliminary data.</text>
</comment>
<dbReference type="EMBL" id="QELD01000015">
    <property type="protein sequence ID" value="MDN4188319.1"/>
    <property type="molecule type" value="Genomic_DNA"/>
</dbReference>
<reference evidence="2" key="1">
    <citation type="submission" date="2018-05" db="EMBL/GenBank/DDBJ databases">
        <authorList>
            <person name="Kondepudi K.K."/>
            <person name="Singh S."/>
            <person name="Chaudhry V."/>
            <person name="Mantri S."/>
            <person name="Bhadada S."/>
            <person name="Bishnoi M."/>
            <person name="Kaur J."/>
            <person name="Sharma S."/>
            <person name="Bhatia R."/>
        </authorList>
    </citation>
    <scope>NUCLEOTIDE SEQUENCE</scope>
    <source>
        <strain evidence="2">Bif11</strain>
    </source>
</reference>
<protein>
    <recommendedName>
        <fullName evidence="1">SGNH hydrolase-type esterase domain-containing protein</fullName>
    </recommendedName>
</protein>
<proteinExistence type="predicted"/>
<dbReference type="InterPro" id="IPR036514">
    <property type="entry name" value="SGNH_hydro_sf"/>
</dbReference>
<evidence type="ECO:0000313" key="2">
    <source>
        <dbReference type="EMBL" id="MDN4188319.1"/>
    </source>
</evidence>
<organism evidence="2 3">
    <name type="scientific">Bifidobacterium breve</name>
    <dbReference type="NCBI Taxonomy" id="1685"/>
    <lineage>
        <taxon>Bacteria</taxon>
        <taxon>Bacillati</taxon>
        <taxon>Actinomycetota</taxon>
        <taxon>Actinomycetes</taxon>
        <taxon>Bifidobacteriales</taxon>
        <taxon>Bifidobacteriaceae</taxon>
        <taxon>Bifidobacterium</taxon>
    </lineage>
</organism>
<dbReference type="Gene3D" id="3.40.50.1110">
    <property type="entry name" value="SGNH hydrolase"/>
    <property type="match status" value="1"/>
</dbReference>
<evidence type="ECO:0000313" key="3">
    <source>
        <dbReference type="Proteomes" id="UP001169990"/>
    </source>
</evidence>
<dbReference type="SUPFAM" id="SSF52266">
    <property type="entry name" value="SGNH hydrolase"/>
    <property type="match status" value="1"/>
</dbReference>
<reference evidence="2" key="2">
    <citation type="journal article" date="2022" name="3 Biotech.">
        <title>Isomaltooligosaccharides utilization and genomic characterization of human infant anti-inflammatory Bifidobacterium longum and Bifidobacterium breve strains.</title>
        <authorList>
            <person name="Sharma S."/>
            <person name="Singh S."/>
            <person name="Chaudhary V."/>
            <person name="Mantri S."/>
            <person name="Chander A."/>
            <person name="Maurya R."/>
            <person name="Rajarammohan S."/>
            <person name="Singh R.P."/>
            <person name="Rishi P."/>
            <person name="Bishnoi M."/>
            <person name="Bhadada S.K."/>
            <person name="Kondepudi K.K."/>
        </authorList>
    </citation>
    <scope>NUCLEOTIDE SEQUENCE</scope>
    <source>
        <strain evidence="2">Bif11</strain>
    </source>
</reference>
<evidence type="ECO:0000259" key="1">
    <source>
        <dbReference type="Pfam" id="PF13472"/>
    </source>
</evidence>
<dbReference type="Pfam" id="PF13472">
    <property type="entry name" value="Lipase_GDSL_2"/>
    <property type="match status" value="1"/>
</dbReference>
<gene>
    <name evidence="2" type="ORF">DC496_08255</name>
</gene>